<sequence length="201" mass="22290">MQGSEIARMQAAYSCPAQQTSATFGMAFSTTNQKRFGRNSNASFTHMQFASLRASRTIAPIKHRADAATIREYCRGSNDDRTRDAFVNVKHEKKLSKNVNRQPPKYVRKVPKRRYKTKIEPPFVVINAVIQNDFRNPRNATSCRRRRAAGAGGRRGRGGTGGRLSPIALSRDGRGAPRSAIADAGSRLISDTRSFCVRGFL</sequence>
<evidence type="ECO:0000256" key="1">
    <source>
        <dbReference type="SAM" id="MobiDB-lite"/>
    </source>
</evidence>
<name>A0A4C1XLF6_EUMVA</name>
<feature type="compositionally biased region" description="Gly residues" evidence="1">
    <location>
        <begin position="150"/>
        <end position="162"/>
    </location>
</feature>
<evidence type="ECO:0000313" key="3">
    <source>
        <dbReference type="Proteomes" id="UP000299102"/>
    </source>
</evidence>
<reference evidence="2 3" key="1">
    <citation type="journal article" date="2019" name="Commun. Biol.">
        <title>The bagworm genome reveals a unique fibroin gene that provides high tensile strength.</title>
        <authorList>
            <person name="Kono N."/>
            <person name="Nakamura H."/>
            <person name="Ohtoshi R."/>
            <person name="Tomita M."/>
            <person name="Numata K."/>
            <person name="Arakawa K."/>
        </authorList>
    </citation>
    <scope>NUCLEOTIDE SEQUENCE [LARGE SCALE GENOMIC DNA]</scope>
</reference>
<organism evidence="2 3">
    <name type="scientific">Eumeta variegata</name>
    <name type="common">Bagworm moth</name>
    <name type="synonym">Eumeta japonica</name>
    <dbReference type="NCBI Taxonomy" id="151549"/>
    <lineage>
        <taxon>Eukaryota</taxon>
        <taxon>Metazoa</taxon>
        <taxon>Ecdysozoa</taxon>
        <taxon>Arthropoda</taxon>
        <taxon>Hexapoda</taxon>
        <taxon>Insecta</taxon>
        <taxon>Pterygota</taxon>
        <taxon>Neoptera</taxon>
        <taxon>Endopterygota</taxon>
        <taxon>Lepidoptera</taxon>
        <taxon>Glossata</taxon>
        <taxon>Ditrysia</taxon>
        <taxon>Tineoidea</taxon>
        <taxon>Psychidae</taxon>
        <taxon>Oiketicinae</taxon>
        <taxon>Eumeta</taxon>
    </lineage>
</organism>
<dbReference type="Proteomes" id="UP000299102">
    <property type="component" value="Unassembled WGS sequence"/>
</dbReference>
<dbReference type="AlphaFoldDB" id="A0A4C1XLF6"/>
<gene>
    <name evidence="2" type="ORF">EVAR_56758_1</name>
</gene>
<protein>
    <submittedName>
        <fullName evidence="2">Uncharacterized protein</fullName>
    </submittedName>
</protein>
<keyword evidence="3" id="KW-1185">Reference proteome</keyword>
<feature type="region of interest" description="Disordered" evidence="1">
    <location>
        <begin position="140"/>
        <end position="179"/>
    </location>
</feature>
<evidence type="ECO:0000313" key="2">
    <source>
        <dbReference type="EMBL" id="GBP64726.1"/>
    </source>
</evidence>
<proteinExistence type="predicted"/>
<comment type="caution">
    <text evidence="2">The sequence shown here is derived from an EMBL/GenBank/DDBJ whole genome shotgun (WGS) entry which is preliminary data.</text>
</comment>
<dbReference type="EMBL" id="BGZK01000907">
    <property type="protein sequence ID" value="GBP64726.1"/>
    <property type="molecule type" value="Genomic_DNA"/>
</dbReference>
<accession>A0A4C1XLF6</accession>